<proteinExistence type="predicted"/>
<gene>
    <name evidence="8" type="primary">LOC115217678</name>
</gene>
<evidence type="ECO:0000313" key="7">
    <source>
        <dbReference type="Proteomes" id="UP000515154"/>
    </source>
</evidence>
<keyword evidence="7" id="KW-1185">Reference proteome</keyword>
<evidence type="ECO:0000256" key="5">
    <source>
        <dbReference type="SAM" id="MobiDB-lite"/>
    </source>
</evidence>
<comment type="subcellular location">
    <subcellularLocation>
        <location evidence="1">Membrane</location>
        <topology evidence="1">Multi-pass membrane protein</topology>
    </subcellularLocation>
</comment>
<feature type="transmembrane region" description="Helical" evidence="6">
    <location>
        <begin position="436"/>
        <end position="459"/>
    </location>
</feature>
<keyword evidence="3 6" id="KW-1133">Transmembrane helix</keyword>
<feature type="transmembrane region" description="Helical" evidence="6">
    <location>
        <begin position="282"/>
        <end position="306"/>
    </location>
</feature>
<feature type="transmembrane region" description="Helical" evidence="6">
    <location>
        <begin position="349"/>
        <end position="368"/>
    </location>
</feature>
<dbReference type="AlphaFoldDB" id="A0A7E6F932"/>
<evidence type="ECO:0000256" key="3">
    <source>
        <dbReference type="ARBA" id="ARBA00022989"/>
    </source>
</evidence>
<evidence type="ECO:0000256" key="1">
    <source>
        <dbReference type="ARBA" id="ARBA00004141"/>
    </source>
</evidence>
<dbReference type="Gene3D" id="1.20.1250.20">
    <property type="entry name" value="MFS general substrate transporter like domains"/>
    <property type="match status" value="1"/>
</dbReference>
<accession>A0A7E6F932</accession>
<feature type="transmembrane region" description="Helical" evidence="6">
    <location>
        <begin position="221"/>
        <end position="243"/>
    </location>
</feature>
<name>A0A7E6F932_9MOLL</name>
<dbReference type="PANTHER" id="PTHR23507:SF1">
    <property type="entry name" value="FI18259P1-RELATED"/>
    <property type="match status" value="1"/>
</dbReference>
<dbReference type="Pfam" id="PF07690">
    <property type="entry name" value="MFS_1"/>
    <property type="match status" value="1"/>
</dbReference>
<feature type="transmembrane region" description="Helical" evidence="6">
    <location>
        <begin position="127"/>
        <end position="148"/>
    </location>
</feature>
<evidence type="ECO:0000256" key="2">
    <source>
        <dbReference type="ARBA" id="ARBA00022692"/>
    </source>
</evidence>
<dbReference type="Proteomes" id="UP000515154">
    <property type="component" value="Linkage group LG11"/>
</dbReference>
<dbReference type="GO" id="GO:0016020">
    <property type="term" value="C:membrane"/>
    <property type="evidence" value="ECO:0007669"/>
    <property type="project" value="UniProtKB-SubCell"/>
</dbReference>
<keyword evidence="4 6" id="KW-0472">Membrane</keyword>
<feature type="transmembrane region" description="Helical" evidence="6">
    <location>
        <begin position="374"/>
        <end position="395"/>
    </location>
</feature>
<evidence type="ECO:0000313" key="8">
    <source>
        <dbReference type="RefSeq" id="XP_036363467.1"/>
    </source>
</evidence>
<organism evidence="7 8">
    <name type="scientific">Octopus sinensis</name>
    <name type="common">East Asian common octopus</name>
    <dbReference type="NCBI Taxonomy" id="2607531"/>
    <lineage>
        <taxon>Eukaryota</taxon>
        <taxon>Metazoa</taxon>
        <taxon>Spiralia</taxon>
        <taxon>Lophotrochozoa</taxon>
        <taxon>Mollusca</taxon>
        <taxon>Cephalopoda</taxon>
        <taxon>Coleoidea</taxon>
        <taxon>Octopodiformes</taxon>
        <taxon>Octopoda</taxon>
        <taxon>Incirrata</taxon>
        <taxon>Octopodidae</taxon>
        <taxon>Octopus</taxon>
    </lineage>
</organism>
<evidence type="ECO:0000256" key="6">
    <source>
        <dbReference type="SAM" id="Phobius"/>
    </source>
</evidence>
<feature type="compositionally biased region" description="Basic and acidic residues" evidence="5">
    <location>
        <begin position="496"/>
        <end position="517"/>
    </location>
</feature>
<feature type="region of interest" description="Disordered" evidence="5">
    <location>
        <begin position="481"/>
        <end position="526"/>
    </location>
</feature>
<keyword evidence="2 6" id="KW-0812">Transmembrane</keyword>
<reference evidence="8" key="1">
    <citation type="submission" date="2025-08" db="UniProtKB">
        <authorList>
            <consortium name="RefSeq"/>
        </authorList>
    </citation>
    <scope>IDENTIFICATION</scope>
</reference>
<dbReference type="GO" id="GO:0022857">
    <property type="term" value="F:transmembrane transporter activity"/>
    <property type="evidence" value="ECO:0007669"/>
    <property type="project" value="InterPro"/>
</dbReference>
<dbReference type="SUPFAM" id="SSF103473">
    <property type="entry name" value="MFS general substrate transporter"/>
    <property type="match status" value="1"/>
</dbReference>
<dbReference type="InterPro" id="IPR011701">
    <property type="entry name" value="MFS"/>
</dbReference>
<protein>
    <submittedName>
        <fullName evidence="8">Solute carrier family 46 member 3-like isoform X3</fullName>
    </submittedName>
</protein>
<feature type="transmembrane region" description="Helical" evidence="6">
    <location>
        <begin position="191"/>
        <end position="215"/>
    </location>
</feature>
<sequence>MVTEGKPKKIERQDSLVQNVTWRHYMFFVIHMLQSVASSIGQPVLTQYLYAKIKNEYFIAHNISNNGSHQRLGRCFTNVTSPGYKLQQEVQSINAEWMQWFSLCSGIPSIIVIFIAASWIDVLGRKVVVIINMTGHMLRYLMYCLVMNLELKTAYLLCGYVIEGVVGGHLLNIIVTYAYTADITPRNKKRGFLLVVVHGITHICYGLAHLGSGYFIRETGFSWPLVFAICLSGVLIVLFIFMVPETMPRGKLSELSLKKSARRVTMFYTSSKTKSGSQRLKFWLCLLAFASLSQSVIGEFGLEILYELNAPFCWDSVQLGYYGAAMSIGIPMLSILTLKIMQMFLSEPLIGVTSLIFFILRSLIRAFATKTWMLYLSGLVGAPGLLSFAMIRTIVSQLSDATEQGSVFAGLGTVEAICGMTSSLMLNSIYAHTLLWMKGFVFVVVAICCIAPASLLLALHFVIKKEQKEQGEVTVNTVEMECKDSTPSTSQSNNEDGMKHGKVEEERKESEYDKTTKGEYNLGYTN</sequence>
<evidence type="ECO:0000256" key="4">
    <source>
        <dbReference type="ARBA" id="ARBA00023136"/>
    </source>
</evidence>
<feature type="transmembrane region" description="Helical" evidence="6">
    <location>
        <begin position="407"/>
        <end position="430"/>
    </location>
</feature>
<dbReference type="RefSeq" id="XP_036363467.1">
    <property type="nucleotide sequence ID" value="XM_036507574.1"/>
</dbReference>
<dbReference type="InterPro" id="IPR036259">
    <property type="entry name" value="MFS_trans_sf"/>
</dbReference>
<feature type="transmembrane region" description="Helical" evidence="6">
    <location>
        <begin position="154"/>
        <end position="179"/>
    </location>
</feature>
<feature type="transmembrane region" description="Helical" evidence="6">
    <location>
        <begin position="97"/>
        <end position="120"/>
    </location>
</feature>
<feature type="transmembrane region" description="Helical" evidence="6">
    <location>
        <begin position="318"/>
        <end position="337"/>
    </location>
</feature>
<dbReference type="PANTHER" id="PTHR23507">
    <property type="entry name" value="ZGC:174356"/>
    <property type="match status" value="1"/>
</dbReference>
<feature type="compositionally biased region" description="Polar residues" evidence="5">
    <location>
        <begin position="485"/>
        <end position="495"/>
    </location>
</feature>